<keyword evidence="2" id="KW-1185">Reference proteome</keyword>
<evidence type="ECO:0000313" key="1">
    <source>
        <dbReference type="EMBL" id="QCE04308.1"/>
    </source>
</evidence>
<reference evidence="1 2" key="1">
    <citation type="submission" date="2019-04" db="EMBL/GenBank/DDBJ databases">
        <title>An improved genome assembly and genetic linkage map for asparagus bean, Vigna unguiculata ssp. sesquipedialis.</title>
        <authorList>
            <person name="Xia Q."/>
            <person name="Zhang R."/>
            <person name="Dong Y."/>
        </authorList>
    </citation>
    <scope>NUCLEOTIDE SEQUENCE [LARGE SCALE GENOMIC DNA]</scope>
    <source>
        <tissue evidence="1">Leaf</tissue>
    </source>
</reference>
<accession>A0A4D6MT91</accession>
<proteinExistence type="predicted"/>
<gene>
    <name evidence="1" type="ORF">DEO72_LG8g2344</name>
</gene>
<dbReference type="EMBL" id="CP039352">
    <property type="protein sequence ID" value="QCE04308.1"/>
    <property type="molecule type" value="Genomic_DNA"/>
</dbReference>
<protein>
    <submittedName>
        <fullName evidence="1">Uncharacterized protein</fullName>
    </submittedName>
</protein>
<dbReference type="AlphaFoldDB" id="A0A4D6MT91"/>
<organism evidence="1 2">
    <name type="scientific">Vigna unguiculata</name>
    <name type="common">Cowpea</name>
    <dbReference type="NCBI Taxonomy" id="3917"/>
    <lineage>
        <taxon>Eukaryota</taxon>
        <taxon>Viridiplantae</taxon>
        <taxon>Streptophyta</taxon>
        <taxon>Embryophyta</taxon>
        <taxon>Tracheophyta</taxon>
        <taxon>Spermatophyta</taxon>
        <taxon>Magnoliopsida</taxon>
        <taxon>eudicotyledons</taxon>
        <taxon>Gunneridae</taxon>
        <taxon>Pentapetalae</taxon>
        <taxon>rosids</taxon>
        <taxon>fabids</taxon>
        <taxon>Fabales</taxon>
        <taxon>Fabaceae</taxon>
        <taxon>Papilionoideae</taxon>
        <taxon>50 kb inversion clade</taxon>
        <taxon>NPAAA clade</taxon>
        <taxon>indigoferoid/millettioid clade</taxon>
        <taxon>Phaseoleae</taxon>
        <taxon>Vigna</taxon>
    </lineage>
</organism>
<sequence>MPKIICTAGGTRPAARRHRRDNYLCVASRISDGSGIMGNLGSCYLNVWRLAVKVIPPGDTRRDNVYCGAWRLAVRVPCQAVWKLVAPGESRTTRGDMSVAELCLCASDVHDLQGFDDIPKVGLPVFLESWLETYPLSCGSG</sequence>
<dbReference type="Proteomes" id="UP000501690">
    <property type="component" value="Linkage Group LG8"/>
</dbReference>
<name>A0A4D6MT91_VIGUN</name>
<evidence type="ECO:0000313" key="2">
    <source>
        <dbReference type="Proteomes" id="UP000501690"/>
    </source>
</evidence>